<feature type="region of interest" description="Disordered" evidence="4">
    <location>
        <begin position="888"/>
        <end position="918"/>
    </location>
</feature>
<evidence type="ECO:0000313" key="6">
    <source>
        <dbReference type="EMBL" id="KAJ1727203.1"/>
    </source>
</evidence>
<feature type="domain" description="RRM" evidence="5">
    <location>
        <begin position="160"/>
        <end position="241"/>
    </location>
</feature>
<name>A0A9W7Y8S3_9FUNG</name>
<dbReference type="Gene3D" id="3.30.70.330">
    <property type="match status" value="3"/>
</dbReference>
<dbReference type="GO" id="GO:0005829">
    <property type="term" value="C:cytosol"/>
    <property type="evidence" value="ECO:0007669"/>
    <property type="project" value="TreeGrafter"/>
</dbReference>
<dbReference type="EMBL" id="JANBOI010001184">
    <property type="protein sequence ID" value="KAJ1727203.1"/>
    <property type="molecule type" value="Genomic_DNA"/>
</dbReference>
<proteinExistence type="predicted"/>
<dbReference type="CDD" id="cd12345">
    <property type="entry name" value="RRM2_SECp43_like"/>
    <property type="match status" value="1"/>
</dbReference>
<dbReference type="GO" id="GO:0006376">
    <property type="term" value="P:mRNA splice site recognition"/>
    <property type="evidence" value="ECO:0007669"/>
    <property type="project" value="TreeGrafter"/>
</dbReference>
<dbReference type="PROSITE" id="PS50102">
    <property type="entry name" value="RRM"/>
    <property type="match status" value="3"/>
</dbReference>
<evidence type="ECO:0000256" key="2">
    <source>
        <dbReference type="ARBA" id="ARBA00022884"/>
    </source>
</evidence>
<comment type="caution">
    <text evidence="6">The sequence shown here is derived from an EMBL/GenBank/DDBJ whole genome shotgun (WGS) entry which is preliminary data.</text>
</comment>
<feature type="region of interest" description="Disordered" evidence="4">
    <location>
        <begin position="814"/>
        <end position="834"/>
    </location>
</feature>
<dbReference type="InterPro" id="IPR012677">
    <property type="entry name" value="Nucleotide-bd_a/b_plait_sf"/>
</dbReference>
<feature type="compositionally biased region" description="Polar residues" evidence="4">
    <location>
        <begin position="533"/>
        <end position="549"/>
    </location>
</feature>
<dbReference type="OrthoDB" id="446113at2759"/>
<organism evidence="6 7">
    <name type="scientific">Coemansia biformis</name>
    <dbReference type="NCBI Taxonomy" id="1286918"/>
    <lineage>
        <taxon>Eukaryota</taxon>
        <taxon>Fungi</taxon>
        <taxon>Fungi incertae sedis</taxon>
        <taxon>Zoopagomycota</taxon>
        <taxon>Kickxellomycotina</taxon>
        <taxon>Kickxellomycetes</taxon>
        <taxon>Kickxellales</taxon>
        <taxon>Kickxellaceae</taxon>
        <taxon>Coemansia</taxon>
    </lineage>
</organism>
<dbReference type="SMART" id="SM00360">
    <property type="entry name" value="RRM"/>
    <property type="match status" value="3"/>
</dbReference>
<gene>
    <name evidence="6" type="ORF">LPJ61_004699</name>
</gene>
<dbReference type="Pfam" id="PF00076">
    <property type="entry name" value="RRM_1"/>
    <property type="match status" value="3"/>
</dbReference>
<feature type="region of interest" description="Disordered" evidence="4">
    <location>
        <begin position="376"/>
        <end position="426"/>
    </location>
</feature>
<dbReference type="SUPFAM" id="SSF54928">
    <property type="entry name" value="RNA-binding domain, RBD"/>
    <property type="match status" value="3"/>
</dbReference>
<accession>A0A9W7Y8S3</accession>
<evidence type="ECO:0000256" key="3">
    <source>
        <dbReference type="PROSITE-ProRule" id="PRU00176"/>
    </source>
</evidence>
<dbReference type="Proteomes" id="UP001143981">
    <property type="component" value="Unassembled WGS sequence"/>
</dbReference>
<dbReference type="AlphaFoldDB" id="A0A9W7Y8S3"/>
<keyword evidence="1" id="KW-0677">Repeat</keyword>
<feature type="region of interest" description="Disordered" evidence="4">
    <location>
        <begin position="507"/>
        <end position="557"/>
    </location>
</feature>
<evidence type="ECO:0000256" key="4">
    <source>
        <dbReference type="SAM" id="MobiDB-lite"/>
    </source>
</evidence>
<dbReference type="PANTHER" id="PTHR47640">
    <property type="entry name" value="TRNA SELENOCYSTEINE 1-ASSOCIATED PROTEIN 1-RELATED-RELATED"/>
    <property type="match status" value="1"/>
</dbReference>
<feature type="region of interest" description="Disordered" evidence="4">
    <location>
        <begin position="1"/>
        <end position="24"/>
    </location>
</feature>
<dbReference type="InterPro" id="IPR050825">
    <property type="entry name" value="RBM42_RBP45_47-like"/>
</dbReference>
<dbReference type="GO" id="GO:0003729">
    <property type="term" value="F:mRNA binding"/>
    <property type="evidence" value="ECO:0007669"/>
    <property type="project" value="InterPro"/>
</dbReference>
<feature type="compositionally biased region" description="Polar residues" evidence="4">
    <location>
        <begin position="411"/>
        <end position="424"/>
    </location>
</feature>
<dbReference type="PANTHER" id="PTHR47640:SF10">
    <property type="entry name" value="TRNA SELENOCYSTEINE 1-ASSOCIATED PROTEIN 1-RELATED"/>
    <property type="match status" value="1"/>
</dbReference>
<keyword evidence="7" id="KW-1185">Reference proteome</keyword>
<evidence type="ECO:0000259" key="5">
    <source>
        <dbReference type="PROSITE" id="PS50102"/>
    </source>
</evidence>
<reference evidence="6" key="1">
    <citation type="submission" date="2022-07" db="EMBL/GenBank/DDBJ databases">
        <title>Phylogenomic reconstructions and comparative analyses of Kickxellomycotina fungi.</title>
        <authorList>
            <person name="Reynolds N.K."/>
            <person name="Stajich J.E."/>
            <person name="Barry K."/>
            <person name="Grigoriev I.V."/>
            <person name="Crous P."/>
            <person name="Smith M.E."/>
        </authorList>
    </citation>
    <scope>NUCLEOTIDE SEQUENCE</scope>
    <source>
        <strain evidence="6">BCRC 34381</strain>
    </source>
</reference>
<evidence type="ECO:0000313" key="7">
    <source>
        <dbReference type="Proteomes" id="UP001143981"/>
    </source>
</evidence>
<feature type="domain" description="RRM" evidence="5">
    <location>
        <begin position="434"/>
        <end position="506"/>
    </location>
</feature>
<dbReference type="CDD" id="cd12344">
    <property type="entry name" value="RRM1_SECp43_like"/>
    <property type="match status" value="1"/>
</dbReference>
<dbReference type="InterPro" id="IPR000504">
    <property type="entry name" value="RRM_dom"/>
</dbReference>
<sequence>MAHFAPYTLPRQGGDPSLGLGAVDAQRAAPPDPVLHGSSAAYARMPALPLSHSQAQLSSILAQPPASAPMHYAALLSPAQHQHHHHHQQYQHPALQARLVSVDPALSAPDGRQSAMPTPALAMASPAQHYHLHAQHIFAPVPTVAPATPMAAGLAPGPAVQLWMGDVEPWMDDECIRRIWACLGEQVAVKTIRDRLTGASANYCFIELSTHAEAERVLASYNGRAMPRPFDRQFRLNWASSVVVGGPGSLVGGTLLAAAPPAVAYVSATSWAAPLDSGLGAAAAAALSAPGATSADAPEFSLFVGDLAPEITDNQLAHEFRCRYASVRTAKVVTDLVTLLPRGYGFVRFGDEGDHQRALVEMQGHIIGSRAIRVSTATPKRTSTSGPLYGHHQYSHQPLADGLPSRDETRSPASSVSSTDSNALYNPATDPFNTTVFVGGLMHPVGEDELHMFFAAYGEVVYCKIPPNRGCGFVTFAKRANAEAAMRALNGHMLSGSRVRLSWGRSQNHARHNYRHHRHSNRHHHNHHSGSHYNLSQSGSGSGATSHRNSVSEHHGLYSRRSTSFGKGILPAASVAAQSSSAGLGLGLSGAHVLQQHGLTPIDTAAAGAVYAAVPGLAAQMQPSPAFLGSAYVGPPLAQHQHQQHQQHQLLVSDHGLAPHSAFYALSPIHPAAASGMEAFGGEGGVRGDTARSGVSGTPLGHALSGYHQQPGYYYPQQHPQHHHHHHLQHQQHQHQLQFQQPVLAMDGGCSAQLDTTRPAPLEARGPTPALAPCPSEVLTRRLSALTLSNSAVDPPPPTLDRRPSAGVIGQHRLSSKSSFGQQSGPPRKTPSQLSLAQLWPQGASLGDSCPGATLAAQVADYHGALSTPASSARLSASSVSLMALHSAGGRDGDAETRASSARPSMDGQPGRRGLLLDQSGFELGFGDMHSA</sequence>
<dbReference type="FunFam" id="3.30.70.330:FF:000159">
    <property type="entry name" value="tRNA selenocysteine 1-associated protein 1"/>
    <property type="match status" value="1"/>
</dbReference>
<keyword evidence="2 3" id="KW-0694">RNA-binding</keyword>
<feature type="domain" description="RRM" evidence="5">
    <location>
        <begin position="300"/>
        <end position="379"/>
    </location>
</feature>
<evidence type="ECO:0000256" key="1">
    <source>
        <dbReference type="ARBA" id="ARBA00022737"/>
    </source>
</evidence>
<feature type="compositionally biased region" description="Basic residues" evidence="4">
    <location>
        <begin position="508"/>
        <end position="530"/>
    </location>
</feature>
<dbReference type="InterPro" id="IPR035979">
    <property type="entry name" value="RBD_domain_sf"/>
</dbReference>
<feature type="compositionally biased region" description="Polar residues" evidence="4">
    <location>
        <begin position="816"/>
        <end position="834"/>
    </location>
</feature>
<feature type="compositionally biased region" description="Polar residues" evidence="4">
    <location>
        <begin position="376"/>
        <end position="386"/>
    </location>
</feature>
<protein>
    <recommendedName>
        <fullName evidence="5">RRM domain-containing protein</fullName>
    </recommendedName>
</protein>